<evidence type="ECO:0000256" key="1">
    <source>
        <dbReference type="ARBA" id="ARBA00023015"/>
    </source>
</evidence>
<protein>
    <submittedName>
        <fullName evidence="5">ArsR/SmtB family transcription factor</fullName>
    </submittedName>
</protein>
<dbReference type="Pfam" id="PF01022">
    <property type="entry name" value="HTH_5"/>
    <property type="match status" value="1"/>
</dbReference>
<dbReference type="Gene3D" id="1.10.10.10">
    <property type="entry name" value="Winged helix-like DNA-binding domain superfamily/Winged helix DNA-binding domain"/>
    <property type="match status" value="1"/>
</dbReference>
<dbReference type="PANTHER" id="PTHR33154">
    <property type="entry name" value="TRANSCRIPTIONAL REGULATOR, ARSR FAMILY"/>
    <property type="match status" value="1"/>
</dbReference>
<organism evidence="5 6">
    <name type="scientific">Kroppenstedtia sanguinis</name>
    <dbReference type="NCBI Taxonomy" id="1380684"/>
    <lineage>
        <taxon>Bacteria</taxon>
        <taxon>Bacillati</taxon>
        <taxon>Bacillota</taxon>
        <taxon>Bacilli</taxon>
        <taxon>Bacillales</taxon>
        <taxon>Thermoactinomycetaceae</taxon>
        <taxon>Kroppenstedtia</taxon>
    </lineage>
</organism>
<name>A0ABW4CEX0_9BACL</name>
<dbReference type="InterPro" id="IPR051081">
    <property type="entry name" value="HTH_MetalResp_TranReg"/>
</dbReference>
<dbReference type="InterPro" id="IPR011991">
    <property type="entry name" value="ArsR-like_HTH"/>
</dbReference>
<dbReference type="RefSeq" id="WP_380167459.1">
    <property type="nucleotide sequence ID" value="NZ_JBHTNU010000026.1"/>
</dbReference>
<evidence type="ECO:0000313" key="5">
    <source>
        <dbReference type="EMBL" id="MFD1428499.1"/>
    </source>
</evidence>
<evidence type="ECO:0000313" key="6">
    <source>
        <dbReference type="Proteomes" id="UP001597282"/>
    </source>
</evidence>
<dbReference type="InterPro" id="IPR001845">
    <property type="entry name" value="HTH_ArsR_DNA-bd_dom"/>
</dbReference>
<proteinExistence type="predicted"/>
<keyword evidence="6" id="KW-1185">Reference proteome</keyword>
<comment type="caution">
    <text evidence="5">The sequence shown here is derived from an EMBL/GenBank/DDBJ whole genome shotgun (WGS) entry which is preliminary data.</text>
</comment>
<evidence type="ECO:0000256" key="3">
    <source>
        <dbReference type="ARBA" id="ARBA00023163"/>
    </source>
</evidence>
<sequence length="306" mass="34667">MLELTIDESDVLLKVAHALSSEVRINILKLLNYRKMNVNQLSENLSLPVSTISFNVRILEKAGLISTELQPASRGTMKVCTRNFDDIHMDLNMATGYNNPKNSYQIEMPVGHYIDSEIHPTCGLINTNGILKPEDEPSLFYHPERMSAQLIWFRKGYVKYRFPFLVPADAKLESIQFSVELCSEAPRYDHDWPSDITVSINGNEVCTWTCPGDFGDRRGRLNPHWVPSMHTQYGLLKTWKVNEKGTFLDDIKVSDVTLEDLHLKGEKSVSFKIGVKADASNIGGINLFGKGFGDHDQDILMRLIYS</sequence>
<dbReference type="InterPro" id="IPR036388">
    <property type="entry name" value="WH-like_DNA-bd_sf"/>
</dbReference>
<reference evidence="6" key="1">
    <citation type="journal article" date="2019" name="Int. J. Syst. Evol. Microbiol.">
        <title>The Global Catalogue of Microorganisms (GCM) 10K type strain sequencing project: providing services to taxonomists for standard genome sequencing and annotation.</title>
        <authorList>
            <consortium name="The Broad Institute Genomics Platform"/>
            <consortium name="The Broad Institute Genome Sequencing Center for Infectious Disease"/>
            <person name="Wu L."/>
            <person name="Ma J."/>
        </authorList>
    </citation>
    <scope>NUCLEOTIDE SEQUENCE [LARGE SCALE GENOMIC DNA]</scope>
    <source>
        <strain evidence="6">S1</strain>
    </source>
</reference>
<dbReference type="SMART" id="SM00418">
    <property type="entry name" value="HTH_ARSR"/>
    <property type="match status" value="1"/>
</dbReference>
<keyword evidence="2" id="KW-0238">DNA-binding</keyword>
<evidence type="ECO:0000256" key="2">
    <source>
        <dbReference type="ARBA" id="ARBA00023125"/>
    </source>
</evidence>
<keyword evidence="1" id="KW-0805">Transcription regulation</keyword>
<feature type="domain" description="HTH arsR-type" evidence="4">
    <location>
        <begin position="14"/>
        <end position="119"/>
    </location>
</feature>
<dbReference type="PANTHER" id="PTHR33154:SF38">
    <property type="entry name" value="HTH ARSR-TYPE DOMAIN-CONTAINING PROTEIN"/>
    <property type="match status" value="1"/>
</dbReference>
<accession>A0ABW4CEX0</accession>
<keyword evidence="3" id="KW-0804">Transcription</keyword>
<dbReference type="Proteomes" id="UP001597282">
    <property type="component" value="Unassembled WGS sequence"/>
</dbReference>
<evidence type="ECO:0000259" key="4">
    <source>
        <dbReference type="SMART" id="SM00418"/>
    </source>
</evidence>
<dbReference type="EMBL" id="JBHTNU010000026">
    <property type="protein sequence ID" value="MFD1428499.1"/>
    <property type="molecule type" value="Genomic_DNA"/>
</dbReference>
<dbReference type="CDD" id="cd00090">
    <property type="entry name" value="HTH_ARSR"/>
    <property type="match status" value="1"/>
</dbReference>
<dbReference type="SUPFAM" id="SSF46785">
    <property type="entry name" value="Winged helix' DNA-binding domain"/>
    <property type="match status" value="1"/>
</dbReference>
<gene>
    <name evidence="5" type="ORF">ACFQ4Y_16490</name>
</gene>
<dbReference type="InterPro" id="IPR036390">
    <property type="entry name" value="WH_DNA-bd_sf"/>
</dbReference>